<evidence type="ECO:0000256" key="6">
    <source>
        <dbReference type="ARBA" id="ARBA00023157"/>
    </source>
</evidence>
<dbReference type="PROSITE" id="PS01186">
    <property type="entry name" value="EGF_2"/>
    <property type="match status" value="1"/>
</dbReference>
<dbReference type="InterPro" id="IPR018097">
    <property type="entry name" value="EGF_Ca-bd_CS"/>
</dbReference>
<dbReference type="InterPro" id="IPR036179">
    <property type="entry name" value="Ig-like_dom_sf"/>
</dbReference>
<dbReference type="PROSITE" id="PS50092">
    <property type="entry name" value="TSP1"/>
    <property type="match status" value="1"/>
</dbReference>
<dbReference type="SMART" id="SM00179">
    <property type="entry name" value="EGF_CA"/>
    <property type="match status" value="2"/>
</dbReference>
<dbReference type="Gene3D" id="2.10.25.10">
    <property type="entry name" value="Laminin"/>
    <property type="match status" value="2"/>
</dbReference>
<dbReference type="InterPro" id="IPR000742">
    <property type="entry name" value="EGF"/>
</dbReference>
<dbReference type="Pfam" id="PF07645">
    <property type="entry name" value="EGF_CA"/>
    <property type="match status" value="2"/>
</dbReference>
<evidence type="ECO:0000256" key="2">
    <source>
        <dbReference type="ARBA" id="ARBA00022525"/>
    </source>
</evidence>
<dbReference type="Gene3D" id="3.40.50.410">
    <property type="entry name" value="von Willebrand factor, type A domain"/>
    <property type="match status" value="1"/>
</dbReference>
<name>A0A336L963_CULSO</name>
<keyword evidence="2" id="KW-0964">Secreted</keyword>
<dbReference type="InterPro" id="IPR013151">
    <property type="entry name" value="Immunoglobulin_dom"/>
</dbReference>
<evidence type="ECO:0000256" key="8">
    <source>
        <dbReference type="SAM" id="SignalP"/>
    </source>
</evidence>
<evidence type="ECO:0000256" key="5">
    <source>
        <dbReference type="ARBA" id="ARBA00022737"/>
    </source>
</evidence>
<evidence type="ECO:0000256" key="3">
    <source>
        <dbReference type="ARBA" id="ARBA00022536"/>
    </source>
</evidence>
<dbReference type="InterPro" id="IPR056861">
    <property type="entry name" value="HMCN1-like_VWA"/>
</dbReference>
<dbReference type="PROSITE" id="PS50026">
    <property type="entry name" value="EGF_3"/>
    <property type="match status" value="1"/>
</dbReference>
<evidence type="ECO:0000259" key="9">
    <source>
        <dbReference type="PROSITE" id="PS50026"/>
    </source>
</evidence>
<dbReference type="SUPFAM" id="SSF57196">
    <property type="entry name" value="EGF/Laminin"/>
    <property type="match status" value="2"/>
</dbReference>
<dbReference type="InterPro" id="IPR049883">
    <property type="entry name" value="NOTCH1_EGF-like"/>
</dbReference>
<dbReference type="PANTHER" id="PTHR14905:SF21">
    <property type="entry name" value="VWFA DOMAIN-CONTAINING PROTEIN"/>
    <property type="match status" value="1"/>
</dbReference>
<evidence type="ECO:0000313" key="12">
    <source>
        <dbReference type="EMBL" id="SSX33546.1"/>
    </source>
</evidence>
<dbReference type="InterPro" id="IPR007110">
    <property type="entry name" value="Ig-like_dom"/>
</dbReference>
<dbReference type="SMART" id="SM00409">
    <property type="entry name" value="IG"/>
    <property type="match status" value="2"/>
</dbReference>
<evidence type="ECO:0000259" key="10">
    <source>
        <dbReference type="PROSITE" id="PS50835"/>
    </source>
</evidence>
<dbReference type="SMART" id="SM00181">
    <property type="entry name" value="EGF"/>
    <property type="match status" value="2"/>
</dbReference>
<dbReference type="SUPFAM" id="SSF48726">
    <property type="entry name" value="Immunoglobulin"/>
    <property type="match status" value="1"/>
</dbReference>
<feature type="chain" id="PRO_5036062173" evidence="8">
    <location>
        <begin position="30"/>
        <end position="838"/>
    </location>
</feature>
<dbReference type="FunFam" id="2.10.25.10:FF:000038">
    <property type="entry name" value="Fibrillin 2"/>
    <property type="match status" value="2"/>
</dbReference>
<keyword evidence="4 8" id="KW-0732">Signal</keyword>
<evidence type="ECO:0000256" key="7">
    <source>
        <dbReference type="PROSITE-ProRule" id="PRU00076"/>
    </source>
</evidence>
<dbReference type="PROSITE" id="PS50835">
    <property type="entry name" value="IG_LIKE"/>
    <property type="match status" value="1"/>
</dbReference>
<feature type="signal peptide" evidence="8">
    <location>
        <begin position="1"/>
        <end position="29"/>
    </location>
</feature>
<evidence type="ECO:0000256" key="4">
    <source>
        <dbReference type="ARBA" id="ARBA00022729"/>
    </source>
</evidence>
<dbReference type="SUPFAM" id="SSF53300">
    <property type="entry name" value="vWA-like"/>
    <property type="match status" value="1"/>
</dbReference>
<keyword evidence="3 7" id="KW-0245">EGF-like domain</keyword>
<feature type="domain" description="EGF-like" evidence="9">
    <location>
        <begin position="752"/>
        <end position="792"/>
    </location>
</feature>
<dbReference type="InterPro" id="IPR000152">
    <property type="entry name" value="EGF-type_Asp/Asn_hydroxyl_site"/>
</dbReference>
<evidence type="ECO:0000313" key="11">
    <source>
        <dbReference type="EMBL" id="SSX14130.1"/>
    </source>
</evidence>
<dbReference type="GO" id="GO:0032991">
    <property type="term" value="C:protein-containing complex"/>
    <property type="evidence" value="ECO:0007669"/>
    <property type="project" value="UniProtKB-ARBA"/>
</dbReference>
<dbReference type="Gene3D" id="2.60.40.10">
    <property type="entry name" value="Immunoglobulins"/>
    <property type="match status" value="1"/>
</dbReference>
<evidence type="ECO:0000256" key="1">
    <source>
        <dbReference type="ARBA" id="ARBA00004613"/>
    </source>
</evidence>
<dbReference type="AlphaFoldDB" id="A0A336L963"/>
<protein>
    <submittedName>
        <fullName evidence="11">CSON006598 protein</fullName>
    </submittedName>
</protein>
<organism evidence="11">
    <name type="scientific">Culicoides sonorensis</name>
    <name type="common">Biting midge</name>
    <dbReference type="NCBI Taxonomy" id="179676"/>
    <lineage>
        <taxon>Eukaryota</taxon>
        <taxon>Metazoa</taxon>
        <taxon>Ecdysozoa</taxon>
        <taxon>Arthropoda</taxon>
        <taxon>Hexapoda</taxon>
        <taxon>Insecta</taxon>
        <taxon>Pterygota</taxon>
        <taxon>Neoptera</taxon>
        <taxon>Endopterygota</taxon>
        <taxon>Diptera</taxon>
        <taxon>Nematocera</taxon>
        <taxon>Chironomoidea</taxon>
        <taxon>Ceratopogonidae</taxon>
        <taxon>Ceratopogoninae</taxon>
        <taxon>Culicoides</taxon>
        <taxon>Monoculicoides</taxon>
    </lineage>
</organism>
<dbReference type="PANTHER" id="PTHR14905">
    <property type="entry name" value="NG37"/>
    <property type="match status" value="1"/>
</dbReference>
<dbReference type="InterPro" id="IPR000884">
    <property type="entry name" value="TSP1_rpt"/>
</dbReference>
<dbReference type="SUPFAM" id="SSF82895">
    <property type="entry name" value="TSP-1 type 1 repeat"/>
    <property type="match status" value="1"/>
</dbReference>
<reference evidence="11" key="1">
    <citation type="submission" date="2018-04" db="EMBL/GenBank/DDBJ databases">
        <authorList>
            <person name="Go L.Y."/>
            <person name="Mitchell J.A."/>
        </authorList>
    </citation>
    <scope>NUCLEOTIDE SEQUENCE</scope>
    <source>
        <tissue evidence="11">Whole organism</tissue>
    </source>
</reference>
<feature type="domain" description="Ig-like" evidence="10">
    <location>
        <begin position="558"/>
        <end position="643"/>
    </location>
</feature>
<proteinExistence type="predicted"/>
<dbReference type="VEuPathDB" id="VectorBase:CSON006598"/>
<keyword evidence="6" id="KW-1015">Disulfide bond</keyword>
<dbReference type="EMBL" id="UFQS01002479">
    <property type="protein sequence ID" value="SSX14130.1"/>
    <property type="molecule type" value="Genomic_DNA"/>
</dbReference>
<comment type="caution">
    <text evidence="7">Lacks conserved residue(s) required for the propagation of feature annotation.</text>
</comment>
<dbReference type="CDD" id="cd00054">
    <property type="entry name" value="EGF_CA"/>
    <property type="match status" value="2"/>
</dbReference>
<dbReference type="GO" id="GO:0005509">
    <property type="term" value="F:calcium ion binding"/>
    <property type="evidence" value="ECO:0007669"/>
    <property type="project" value="InterPro"/>
</dbReference>
<dbReference type="Gene3D" id="2.20.100.10">
    <property type="entry name" value="Thrombospondin type-1 (TSP1) repeat"/>
    <property type="match status" value="1"/>
</dbReference>
<comment type="subcellular location">
    <subcellularLocation>
        <location evidence="1">Secreted</location>
    </subcellularLocation>
</comment>
<dbReference type="InterPro" id="IPR003599">
    <property type="entry name" value="Ig_sub"/>
</dbReference>
<dbReference type="CDD" id="cd00198">
    <property type="entry name" value="vWFA"/>
    <property type="match status" value="1"/>
</dbReference>
<accession>A0A336L963</accession>
<sequence>MLIMKLRKNYRKFLILFFLQAFQIQIITASDSNVNIAFVFDTTASMGDVLRELRQYALKILQHIETVEHNITSFNYILVPFNDPDIEAPVVTKVKNEFLMALHQLKVYGGGDCPEPSLTALKSALQVSSNKSHIFLFTDADPKEKFISAELYKLLESKKPSLYFIISGKCDSVVYDPIYEQLANFTHGQYINIHNNEVNKLLGTLESNLKLNGDKKDNFSENLQQKKQLPQLIFYQSPRIAFENDDIIFNCSLSLLPHSLPPSLPITLTLFLNGKHVLEETFSRNIQNGSILYRINLVNGYQHNGEYKCVLSRQSVANESLAVVDVKRIFLKAHNKNHVKTRVKSLPIMRGTKSSVTCPLNFLDKQNIIVGWQKNDIIIENPDTNVLEIDSDEVLATDFKLKCFKIHKKQEIKEEIVFNIIVGDPPSVMTSSYFDEFMQKIVLDCDVVVKNVTSIQIFDGTMSRCLVDSRDQNSDLHTEFLQFNSQHHLLKAYFTIDQYSNATQPFSCVTHSLFGSKQMVINVDRIKIQPTKGTQDNFSYATGTTSVINSHTKQNFTPPQKNVKVNEGNSLVLSCTDKESHPFNKQDNILWVKDNQRLPGVTSNNFVLNFTTSHDEGIYRCFMQNHEKVIYNVKVMQQPRKIRQDLKSPQIWSEWSDYGDCSVTCDTGFRTRTRKCLLPEKKCNETNFEVELCRMPPCGARRAPEAIKTGPGIVEWMGYSFDPYKDREYHEFPVQQCRKGFTMDIFSKKCVDINECKIRTTCPHGLRCHNTRGGYKCMTCPKGFMGINGRCLDLNECSLRTHKCSQICINVRGSYRCDCKRGYSLHLDGFQCNYQGFN</sequence>
<dbReference type="SMART" id="SM00209">
    <property type="entry name" value="TSP1"/>
    <property type="match status" value="1"/>
</dbReference>
<dbReference type="EMBL" id="UFQT01002479">
    <property type="protein sequence ID" value="SSX33546.1"/>
    <property type="molecule type" value="Genomic_DNA"/>
</dbReference>
<keyword evidence="5" id="KW-0677">Repeat</keyword>
<dbReference type="InterPro" id="IPR036383">
    <property type="entry name" value="TSP1_rpt_sf"/>
</dbReference>
<dbReference type="InterPro" id="IPR013783">
    <property type="entry name" value="Ig-like_fold"/>
</dbReference>
<dbReference type="InterPro" id="IPR001881">
    <property type="entry name" value="EGF-like_Ca-bd_dom"/>
</dbReference>
<dbReference type="InterPro" id="IPR052577">
    <property type="entry name" value="VWA7"/>
</dbReference>
<dbReference type="Pfam" id="PF00090">
    <property type="entry name" value="TSP_1"/>
    <property type="match status" value="1"/>
</dbReference>
<dbReference type="PROSITE" id="PS00010">
    <property type="entry name" value="ASX_HYDROXYL"/>
    <property type="match status" value="1"/>
</dbReference>
<gene>
    <name evidence="11" type="primary">CSON006598</name>
</gene>
<dbReference type="Pfam" id="PF00047">
    <property type="entry name" value="ig"/>
    <property type="match status" value="1"/>
</dbReference>
<reference evidence="12" key="2">
    <citation type="submission" date="2018-07" db="EMBL/GenBank/DDBJ databases">
        <authorList>
            <person name="Quirk P.G."/>
            <person name="Krulwich T.A."/>
        </authorList>
    </citation>
    <scope>NUCLEOTIDE SEQUENCE</scope>
</reference>
<dbReference type="InterPro" id="IPR036465">
    <property type="entry name" value="vWFA_dom_sf"/>
</dbReference>
<dbReference type="PROSITE" id="PS01187">
    <property type="entry name" value="EGF_CA"/>
    <property type="match status" value="1"/>
</dbReference>
<dbReference type="Pfam" id="PF25106">
    <property type="entry name" value="VWA_4"/>
    <property type="match status" value="1"/>
</dbReference>